<dbReference type="RefSeq" id="XP_037881856.1">
    <property type="nucleotide sequence ID" value="XM_038025928.1"/>
</dbReference>
<keyword evidence="1" id="KW-1185">Reference proteome</keyword>
<evidence type="ECO:0000313" key="2">
    <source>
        <dbReference type="RefSeq" id="XP_037881856.1"/>
    </source>
</evidence>
<dbReference type="KEGG" id="gfs:119632815"/>
<proteinExistence type="predicted"/>
<sequence length="132" mass="15639">MTYFQSNKGKRNREDDLLCESAPLSKRINNLRLSNFEVTNLKFQQQLPHNNHLYQATQGNNNNYHSQQQYLPTDIMVTQLQHMETPLPDHPNDAVEKATYNPDLNEAENPYYYANNRLLHELHLERLKRFSP</sequence>
<dbReference type="AlphaFoldDB" id="A0A8U0WA45"/>
<dbReference type="GeneID" id="119632815"/>
<evidence type="ECO:0000313" key="1">
    <source>
        <dbReference type="Proteomes" id="UP000092443"/>
    </source>
</evidence>
<name>A0A8U0WA45_9MUSC</name>
<accession>A0A8U0WA45</accession>
<protein>
    <submittedName>
        <fullName evidence="2">Uncharacterized protein LOC119632815</fullName>
    </submittedName>
</protein>
<reference evidence="2" key="1">
    <citation type="submission" date="2025-08" db="UniProtKB">
        <authorList>
            <consortium name="RefSeq"/>
        </authorList>
    </citation>
    <scope>IDENTIFICATION</scope>
    <source>
        <tissue evidence="2">Whole body pupa</tissue>
    </source>
</reference>
<organism evidence="1 2">
    <name type="scientific">Glossina fuscipes</name>
    <dbReference type="NCBI Taxonomy" id="7396"/>
    <lineage>
        <taxon>Eukaryota</taxon>
        <taxon>Metazoa</taxon>
        <taxon>Ecdysozoa</taxon>
        <taxon>Arthropoda</taxon>
        <taxon>Hexapoda</taxon>
        <taxon>Insecta</taxon>
        <taxon>Pterygota</taxon>
        <taxon>Neoptera</taxon>
        <taxon>Endopterygota</taxon>
        <taxon>Diptera</taxon>
        <taxon>Brachycera</taxon>
        <taxon>Muscomorpha</taxon>
        <taxon>Hippoboscoidea</taxon>
        <taxon>Glossinidae</taxon>
        <taxon>Glossina</taxon>
    </lineage>
</organism>
<dbReference type="Proteomes" id="UP000092443">
    <property type="component" value="Unplaced"/>
</dbReference>
<gene>
    <name evidence="2" type="primary">LOC119632815</name>
</gene>